<organism evidence="1 2">
    <name type="scientific">Pleurodeles waltl</name>
    <name type="common">Iberian ribbed newt</name>
    <dbReference type="NCBI Taxonomy" id="8319"/>
    <lineage>
        <taxon>Eukaryota</taxon>
        <taxon>Metazoa</taxon>
        <taxon>Chordata</taxon>
        <taxon>Craniata</taxon>
        <taxon>Vertebrata</taxon>
        <taxon>Euteleostomi</taxon>
        <taxon>Amphibia</taxon>
        <taxon>Batrachia</taxon>
        <taxon>Caudata</taxon>
        <taxon>Salamandroidea</taxon>
        <taxon>Salamandridae</taxon>
        <taxon>Pleurodelinae</taxon>
        <taxon>Pleurodeles</taxon>
    </lineage>
</organism>
<evidence type="ECO:0000313" key="2">
    <source>
        <dbReference type="Proteomes" id="UP001066276"/>
    </source>
</evidence>
<dbReference type="Proteomes" id="UP001066276">
    <property type="component" value="Chromosome 5"/>
</dbReference>
<keyword evidence="2" id="KW-1185">Reference proteome</keyword>
<dbReference type="AlphaFoldDB" id="A0AAV7RCR2"/>
<comment type="caution">
    <text evidence="1">The sequence shown here is derived from an EMBL/GenBank/DDBJ whole genome shotgun (WGS) entry which is preliminary data.</text>
</comment>
<proteinExistence type="predicted"/>
<accession>A0AAV7RCR2</accession>
<dbReference type="EMBL" id="JANPWB010000009">
    <property type="protein sequence ID" value="KAJ1149925.1"/>
    <property type="molecule type" value="Genomic_DNA"/>
</dbReference>
<sequence>MKYAQTSGAAVGPAVARSDWVSAPGAGRTIVLLQPLLPGAGAWWRPCWLTCTAPCIPLTTGPTRRLCRTAGAQGS</sequence>
<reference evidence="1" key="1">
    <citation type="journal article" date="2022" name="bioRxiv">
        <title>Sequencing and chromosome-scale assembly of the giantPleurodeles waltlgenome.</title>
        <authorList>
            <person name="Brown T."/>
            <person name="Elewa A."/>
            <person name="Iarovenko S."/>
            <person name="Subramanian E."/>
            <person name="Araus A.J."/>
            <person name="Petzold A."/>
            <person name="Susuki M."/>
            <person name="Suzuki K.-i.T."/>
            <person name="Hayashi T."/>
            <person name="Toyoda A."/>
            <person name="Oliveira C."/>
            <person name="Osipova E."/>
            <person name="Leigh N.D."/>
            <person name="Simon A."/>
            <person name="Yun M.H."/>
        </authorList>
    </citation>
    <scope>NUCLEOTIDE SEQUENCE</scope>
    <source>
        <strain evidence="1">20211129_DDA</strain>
        <tissue evidence="1">Liver</tissue>
    </source>
</reference>
<gene>
    <name evidence="1" type="ORF">NDU88_002723</name>
</gene>
<evidence type="ECO:0000313" key="1">
    <source>
        <dbReference type="EMBL" id="KAJ1149925.1"/>
    </source>
</evidence>
<name>A0AAV7RCR2_PLEWA</name>
<protein>
    <submittedName>
        <fullName evidence="1">Uncharacterized protein</fullName>
    </submittedName>
</protein>